<gene>
    <name evidence="1" type="ORF">H4R21_000617</name>
</gene>
<evidence type="ECO:0000313" key="2">
    <source>
        <dbReference type="Proteomes" id="UP001140087"/>
    </source>
</evidence>
<evidence type="ECO:0000313" key="1">
    <source>
        <dbReference type="EMBL" id="KAJ2807094.1"/>
    </source>
</evidence>
<sequence length="283" mass="30934">MDAVSLPVGSPTFYFVRHGERIDHVDDSWTQQAEAPYDPPLTEDGHEQARRTGALIHRLEQQAMRRAEAVRPQKTTFRVLTSPFLRCAQTAEGLFHGFQQEEQAGGGPDADGGAAASAEWTVAVEPGLSEVMSEHYFPTPPPGSIITSRQGEMAGGRIQYDGGHTPARDSLPEYPESFQSMMARFVSTLDYTANALAGERSRVDAGVRQVVVLVTHGAGINALLWATTLRPGANEVPYCCLTRARLVARRSAGPLPPFGTSRIPAFKWDVDYRAHADHTLPRL</sequence>
<comment type="caution">
    <text evidence="1">The sequence shown here is derived from an EMBL/GenBank/DDBJ whole genome shotgun (WGS) entry which is preliminary data.</text>
</comment>
<accession>A0ACC1LFE9</accession>
<keyword evidence="2" id="KW-1185">Reference proteome</keyword>
<dbReference type="EMBL" id="JANBUN010000087">
    <property type="protein sequence ID" value="KAJ2807094.1"/>
    <property type="molecule type" value="Genomic_DNA"/>
</dbReference>
<name>A0ACC1LFE9_9FUNG</name>
<dbReference type="Proteomes" id="UP001140087">
    <property type="component" value="Unassembled WGS sequence"/>
</dbReference>
<organism evidence="1 2">
    <name type="scientific">Coemansia helicoidea</name>
    <dbReference type="NCBI Taxonomy" id="1286919"/>
    <lineage>
        <taxon>Eukaryota</taxon>
        <taxon>Fungi</taxon>
        <taxon>Fungi incertae sedis</taxon>
        <taxon>Zoopagomycota</taxon>
        <taxon>Kickxellomycotina</taxon>
        <taxon>Kickxellomycetes</taxon>
        <taxon>Kickxellales</taxon>
        <taxon>Kickxellaceae</taxon>
        <taxon>Coemansia</taxon>
    </lineage>
</organism>
<reference evidence="1" key="1">
    <citation type="submission" date="2022-07" db="EMBL/GenBank/DDBJ databases">
        <title>Phylogenomic reconstructions and comparative analyses of Kickxellomycotina fungi.</title>
        <authorList>
            <person name="Reynolds N.K."/>
            <person name="Stajich J.E."/>
            <person name="Barry K."/>
            <person name="Grigoriev I.V."/>
            <person name="Crous P."/>
            <person name="Smith M.E."/>
        </authorList>
    </citation>
    <scope>NUCLEOTIDE SEQUENCE</scope>
    <source>
        <strain evidence="1">BCRC 34780</strain>
    </source>
</reference>
<proteinExistence type="predicted"/>
<protein>
    <submittedName>
        <fullName evidence="1">Uncharacterized protein</fullName>
    </submittedName>
</protein>